<organism evidence="1 2">
    <name type="scientific">Somion occarium</name>
    <dbReference type="NCBI Taxonomy" id="3059160"/>
    <lineage>
        <taxon>Eukaryota</taxon>
        <taxon>Fungi</taxon>
        <taxon>Dikarya</taxon>
        <taxon>Basidiomycota</taxon>
        <taxon>Agaricomycotina</taxon>
        <taxon>Agaricomycetes</taxon>
        <taxon>Polyporales</taxon>
        <taxon>Cerrenaceae</taxon>
        <taxon>Somion</taxon>
    </lineage>
</organism>
<name>A0ABP1DEU7_9APHY</name>
<evidence type="ECO:0000313" key="1">
    <source>
        <dbReference type="EMBL" id="CAL1706360.1"/>
    </source>
</evidence>
<gene>
    <name evidence="1" type="ORF">GFSPODELE1_LOCUS5841</name>
</gene>
<proteinExistence type="predicted"/>
<dbReference type="Proteomes" id="UP001497453">
    <property type="component" value="Chromosome 4"/>
</dbReference>
<reference evidence="2" key="1">
    <citation type="submission" date="2024-04" db="EMBL/GenBank/DDBJ databases">
        <authorList>
            <person name="Shaw F."/>
            <person name="Minotto A."/>
        </authorList>
    </citation>
    <scope>NUCLEOTIDE SEQUENCE [LARGE SCALE GENOMIC DNA]</scope>
</reference>
<accession>A0ABP1DEU7</accession>
<evidence type="ECO:0000313" key="2">
    <source>
        <dbReference type="Proteomes" id="UP001497453"/>
    </source>
</evidence>
<protein>
    <submittedName>
        <fullName evidence="1">Uncharacterized protein</fullName>
    </submittedName>
</protein>
<dbReference type="EMBL" id="OZ037947">
    <property type="protein sequence ID" value="CAL1706360.1"/>
    <property type="molecule type" value="Genomic_DNA"/>
</dbReference>
<keyword evidence="2" id="KW-1185">Reference proteome</keyword>
<sequence length="812" mass="92365">MRCRRGIHTASSAQFVTVVLDLSRPSYTWLSTIPVIGDDRERLSILPDVWHGGPLQSAHNALTADIIKHIQSDLQCWLDGNVTHPVQMPSWLSLDETHSINLEEACISPASRNILSLRLILDYVVQNRHYSEKPFHAINWVSGSCSALEYPIPYFELSQDCPSHQDIAAIIGITRHEGPYEGGTDYLLQRRIKTAISLLFSSFDVDYIPGTDCLDAPNSGPSDRCPLLIAGGCSELTETVRSKMAASAQRTLELMFKLRDPTSASLPKYFFIYGLHWSTTVFSIFVHFPSHIPPTDTATTRPAEFRQFLVVQHRLIPEVSASQGEAQDDRFFDRWRLLVALFSVRSHVRKLHEWLNDTQKIYPNFPADMRGSAEQSRRVLQGRPSQRLLLYLTGVRDNWRANRFPVPETWIPADASVIVATHVSDWDNDLVVLETRQLASIHIYPLRGTFIPLSKDALRSRHLDEDNLGPDFIHRVHTPRIDALPEWLDVEDHLEDTAPHLNRLYDLLVMSTLGWPDVNLFIASAFSSFSEYSVQWNPKVRYPYAMIDYPQHGMIVDFALAMQKIPASTERTIERAPFLPLTASTPAILLGFRSSNLNEDGSHVSEEELRKLTLVMAPHLQLLAMFLCFCATRGRKFNDDCSPGFRTITTHVDCLPIARQCRDNEDLQDRVRLAMALFTLQRHIIRVCTHWDDTMWARDGLTEEHEAIVQATGISTEDVSNRVVPVEGDTMRKRKIVKRLLARGLIEDIDAEYVNILPSSDSEDSSASAEYDEENTYDISDTRISKKEKKLLKKRVMDWRMKCGVASGDEEH</sequence>